<keyword evidence="1" id="KW-0812">Transmembrane</keyword>
<feature type="transmembrane region" description="Helical" evidence="1">
    <location>
        <begin position="17"/>
        <end position="42"/>
    </location>
</feature>
<keyword evidence="1" id="KW-1133">Transmembrane helix</keyword>
<sequence length="72" mass="7274">MYRACVFAVAGCNRFPLALIAIAIVVVVVVVVVIVVVGGVAVGRSWSVGHTQPAGQATPSFDAVAVAFSDSS</sequence>
<proteinExistence type="predicted"/>
<evidence type="ECO:0000313" key="4">
    <source>
        <dbReference type="WBParaSite" id="HPLM_0000703001-mRNA-1"/>
    </source>
</evidence>
<dbReference type="AlphaFoldDB" id="A0A0N4W9P1"/>
<evidence type="ECO:0000313" key="2">
    <source>
        <dbReference type="EMBL" id="VDO30711.1"/>
    </source>
</evidence>
<evidence type="ECO:0000256" key="1">
    <source>
        <dbReference type="SAM" id="Phobius"/>
    </source>
</evidence>
<protein>
    <submittedName>
        <fullName evidence="4">Pulmonary surfactant-associated protein C</fullName>
    </submittedName>
</protein>
<accession>A0A0N4W9P1</accession>
<gene>
    <name evidence="2" type="ORF">HPLM_LOCUS7022</name>
</gene>
<organism evidence="4">
    <name type="scientific">Haemonchus placei</name>
    <name type="common">Barber's pole worm</name>
    <dbReference type="NCBI Taxonomy" id="6290"/>
    <lineage>
        <taxon>Eukaryota</taxon>
        <taxon>Metazoa</taxon>
        <taxon>Ecdysozoa</taxon>
        <taxon>Nematoda</taxon>
        <taxon>Chromadorea</taxon>
        <taxon>Rhabditida</taxon>
        <taxon>Rhabditina</taxon>
        <taxon>Rhabditomorpha</taxon>
        <taxon>Strongyloidea</taxon>
        <taxon>Trichostrongylidae</taxon>
        <taxon>Haemonchus</taxon>
    </lineage>
</organism>
<name>A0A0N4W9P1_HAEPC</name>
<dbReference type="EMBL" id="UZAF01016588">
    <property type="protein sequence ID" value="VDO30711.1"/>
    <property type="molecule type" value="Genomic_DNA"/>
</dbReference>
<dbReference type="Proteomes" id="UP000268014">
    <property type="component" value="Unassembled WGS sequence"/>
</dbReference>
<dbReference type="WBParaSite" id="HPLM_0000703001-mRNA-1">
    <property type="protein sequence ID" value="HPLM_0000703001-mRNA-1"/>
    <property type="gene ID" value="HPLM_0000703001"/>
</dbReference>
<reference evidence="2 3" key="2">
    <citation type="submission" date="2018-11" db="EMBL/GenBank/DDBJ databases">
        <authorList>
            <consortium name="Pathogen Informatics"/>
        </authorList>
    </citation>
    <scope>NUCLEOTIDE SEQUENCE [LARGE SCALE GENOMIC DNA]</scope>
    <source>
        <strain evidence="2 3">MHpl1</strain>
    </source>
</reference>
<reference evidence="4" key="1">
    <citation type="submission" date="2017-02" db="UniProtKB">
        <authorList>
            <consortium name="WormBaseParasite"/>
        </authorList>
    </citation>
    <scope>IDENTIFICATION</scope>
</reference>
<keyword evidence="1" id="KW-0472">Membrane</keyword>
<evidence type="ECO:0000313" key="3">
    <source>
        <dbReference type="Proteomes" id="UP000268014"/>
    </source>
</evidence>
<keyword evidence="3" id="KW-1185">Reference proteome</keyword>